<keyword evidence="7" id="KW-1185">Reference proteome</keyword>
<comment type="subcellular location">
    <subcellularLocation>
        <location evidence="1">Cell projection</location>
        <location evidence="1">Cilium</location>
        <location evidence="1">Flagellum</location>
    </subcellularLocation>
</comment>
<keyword evidence="2" id="KW-0282">Flagellum</keyword>
<dbReference type="CDD" id="cd22985">
    <property type="entry name" value="DD_CrRSP11-like"/>
    <property type="match status" value="1"/>
</dbReference>
<evidence type="ECO:0000259" key="5">
    <source>
        <dbReference type="SMART" id="SM00394"/>
    </source>
</evidence>
<organism evidence="6 7">
    <name type="scientific">Chytriomyces confervae</name>
    <dbReference type="NCBI Taxonomy" id="246404"/>
    <lineage>
        <taxon>Eukaryota</taxon>
        <taxon>Fungi</taxon>
        <taxon>Fungi incertae sedis</taxon>
        <taxon>Chytridiomycota</taxon>
        <taxon>Chytridiomycota incertae sedis</taxon>
        <taxon>Chytridiomycetes</taxon>
        <taxon>Chytridiales</taxon>
        <taxon>Chytriomycetaceae</taxon>
        <taxon>Chytriomyces</taxon>
    </lineage>
</organism>
<feature type="domain" description="RIIa" evidence="5">
    <location>
        <begin position="18"/>
        <end position="55"/>
    </location>
</feature>
<evidence type="ECO:0000256" key="3">
    <source>
        <dbReference type="ARBA" id="ARBA00023273"/>
    </source>
</evidence>
<comment type="similarity">
    <text evidence="4">Belongs to the ropporin family.</text>
</comment>
<dbReference type="SUPFAM" id="SSF47391">
    <property type="entry name" value="Dimerization-anchoring domain of cAMP-dependent PK regulatory subunit"/>
    <property type="match status" value="1"/>
</dbReference>
<dbReference type="PANTHER" id="PTHR14952:SF9">
    <property type="entry name" value="EF-HAND DOMAIN-CONTAINING PROTEIN"/>
    <property type="match status" value="1"/>
</dbReference>
<dbReference type="Gene3D" id="1.20.890.10">
    <property type="entry name" value="cAMP-dependent protein kinase regulatory subunit, dimerization-anchoring domain"/>
    <property type="match status" value="1"/>
</dbReference>
<evidence type="ECO:0000256" key="2">
    <source>
        <dbReference type="ARBA" id="ARBA00022846"/>
    </source>
</evidence>
<evidence type="ECO:0000256" key="4">
    <source>
        <dbReference type="ARBA" id="ARBA00035651"/>
    </source>
</evidence>
<proteinExistence type="inferred from homology"/>
<dbReference type="PANTHER" id="PTHR14952">
    <property type="entry name" value="ROPPORIN-1-LIKE PROTEIN"/>
    <property type="match status" value="1"/>
</dbReference>
<evidence type="ECO:0000256" key="1">
    <source>
        <dbReference type="ARBA" id="ARBA00004230"/>
    </source>
</evidence>
<dbReference type="STRING" id="246404.A0A507FB74"/>
<dbReference type="GO" id="GO:0031514">
    <property type="term" value="C:motile cilium"/>
    <property type="evidence" value="ECO:0007669"/>
    <property type="project" value="UniProtKB-SubCell"/>
</dbReference>
<dbReference type="InterPro" id="IPR003117">
    <property type="entry name" value="cAMP_dep_PK_reg_su_I/II_a/b"/>
</dbReference>
<name>A0A507FB74_9FUNG</name>
<reference evidence="6 7" key="1">
    <citation type="journal article" date="2019" name="Sci. Rep.">
        <title>Comparative genomics of chytrid fungi reveal insights into the obligate biotrophic and pathogenic lifestyle of Synchytrium endobioticum.</title>
        <authorList>
            <person name="van de Vossenberg B.T.L.H."/>
            <person name="Warris S."/>
            <person name="Nguyen H.D.T."/>
            <person name="van Gent-Pelzer M.P.E."/>
            <person name="Joly D.L."/>
            <person name="van de Geest H.C."/>
            <person name="Bonants P.J.M."/>
            <person name="Smith D.S."/>
            <person name="Levesque C.A."/>
            <person name="van der Lee T.A.J."/>
        </authorList>
    </citation>
    <scope>NUCLEOTIDE SEQUENCE [LARGE SCALE GENOMIC DNA]</scope>
    <source>
        <strain evidence="6 7">CBS 675.73</strain>
    </source>
</reference>
<keyword evidence="2" id="KW-0969">Cilium</keyword>
<evidence type="ECO:0000313" key="7">
    <source>
        <dbReference type="Proteomes" id="UP000320333"/>
    </source>
</evidence>
<comment type="caution">
    <text evidence="6">The sequence shown here is derived from an EMBL/GenBank/DDBJ whole genome shotgun (WGS) entry which is preliminary data.</text>
</comment>
<dbReference type="SMART" id="SM00394">
    <property type="entry name" value="RIIa"/>
    <property type="match status" value="1"/>
</dbReference>
<dbReference type="Proteomes" id="UP000320333">
    <property type="component" value="Unassembled WGS sequence"/>
</dbReference>
<dbReference type="EMBL" id="QEAP01000176">
    <property type="protein sequence ID" value="TPX73591.1"/>
    <property type="molecule type" value="Genomic_DNA"/>
</dbReference>
<dbReference type="OrthoDB" id="10067602at2759"/>
<accession>A0A507FB74</accession>
<dbReference type="AlphaFoldDB" id="A0A507FB74"/>
<gene>
    <name evidence="6" type="ORF">CcCBS67573_g05139</name>
</gene>
<keyword evidence="3" id="KW-0966">Cell projection</keyword>
<evidence type="ECO:0000313" key="6">
    <source>
        <dbReference type="EMBL" id="TPX73591.1"/>
    </source>
</evidence>
<sequence>MAEIKEPLYCAEQIKIPPDLPDILKNYTKHIIRTQPTDIMTCSAEYFGRLAKQRTQLGKKLTNHQLEAFYTKVSKLDRDMLTRKEIEDGCTNASISPAQISDVITLGGWTGEKVPWLKFWALLVASASGTFVATVELVVQLLSDNGNVPSAPVIEIIQYMAERDATQDPTKISNIVKGLQAGGPTTNADMLMVNVRKEAH</sequence>
<protein>
    <recommendedName>
        <fullName evidence="5">RIIa domain-containing protein</fullName>
    </recommendedName>
</protein>